<proteinExistence type="predicted"/>
<dbReference type="PANTHER" id="PTHR32347">
    <property type="entry name" value="EFFLUX SYSTEM COMPONENT YKNX-RELATED"/>
    <property type="match status" value="1"/>
</dbReference>
<evidence type="ECO:0000313" key="5">
    <source>
        <dbReference type="Proteomes" id="UP001620597"/>
    </source>
</evidence>
<dbReference type="Gene3D" id="1.10.287.470">
    <property type="entry name" value="Helix hairpin bin"/>
    <property type="match status" value="1"/>
</dbReference>
<gene>
    <name evidence="4" type="ORF">WG929_19670</name>
</gene>
<evidence type="ECO:0000256" key="1">
    <source>
        <dbReference type="ARBA" id="ARBA00004196"/>
    </source>
</evidence>
<keyword evidence="2" id="KW-0175">Coiled coil</keyword>
<dbReference type="InterPro" id="IPR050465">
    <property type="entry name" value="UPF0194_transport"/>
</dbReference>
<dbReference type="InterPro" id="IPR058637">
    <property type="entry name" value="YknX-like_C"/>
</dbReference>
<dbReference type="EMBL" id="JBBKTX010000036">
    <property type="protein sequence ID" value="MFK4754625.1"/>
    <property type="molecule type" value="Genomic_DNA"/>
</dbReference>
<evidence type="ECO:0000313" key="4">
    <source>
        <dbReference type="EMBL" id="MFK4754625.1"/>
    </source>
</evidence>
<organism evidence="4 5">
    <name type="scientific">Oceanobacter antarcticus</name>
    <dbReference type="NCBI Taxonomy" id="3133425"/>
    <lineage>
        <taxon>Bacteria</taxon>
        <taxon>Pseudomonadati</taxon>
        <taxon>Pseudomonadota</taxon>
        <taxon>Gammaproteobacteria</taxon>
        <taxon>Oceanospirillales</taxon>
        <taxon>Oceanospirillaceae</taxon>
        <taxon>Oceanobacter</taxon>
    </lineage>
</organism>
<dbReference type="Pfam" id="PF25989">
    <property type="entry name" value="YknX_C"/>
    <property type="match status" value="1"/>
</dbReference>
<dbReference type="Gene3D" id="2.40.50.100">
    <property type="match status" value="1"/>
</dbReference>
<evidence type="ECO:0000259" key="3">
    <source>
        <dbReference type="Pfam" id="PF25989"/>
    </source>
</evidence>
<comment type="caution">
    <text evidence="4">The sequence shown here is derived from an EMBL/GenBank/DDBJ whole genome shotgun (WGS) entry which is preliminary data.</text>
</comment>
<dbReference type="RefSeq" id="WP_416207448.1">
    <property type="nucleotide sequence ID" value="NZ_JBBKTX010000036.1"/>
</dbReference>
<name>A0ABW8NNQ4_9GAMM</name>
<dbReference type="Gene3D" id="2.40.30.170">
    <property type="match status" value="1"/>
</dbReference>
<reference evidence="4 5" key="1">
    <citation type="submission" date="2024-03" db="EMBL/GenBank/DDBJ databases">
        <title>High-quality draft genome sequence of Oceanobacter sp. wDCs-4.</title>
        <authorList>
            <person name="Dong C."/>
        </authorList>
    </citation>
    <scope>NUCLEOTIDE SEQUENCE [LARGE SCALE GENOMIC DNA]</scope>
    <source>
        <strain evidence="5">wDCs-4</strain>
    </source>
</reference>
<evidence type="ECO:0000256" key="2">
    <source>
        <dbReference type="ARBA" id="ARBA00023054"/>
    </source>
</evidence>
<protein>
    <submittedName>
        <fullName evidence="4">HlyD family efflux transporter periplasmic adaptor subunit</fullName>
    </submittedName>
</protein>
<dbReference type="Proteomes" id="UP001620597">
    <property type="component" value="Unassembled WGS sequence"/>
</dbReference>
<dbReference type="Gene3D" id="2.40.420.20">
    <property type="match status" value="1"/>
</dbReference>
<dbReference type="PANTHER" id="PTHR32347:SF29">
    <property type="entry name" value="UPF0194 MEMBRANE PROTEIN YBHG"/>
    <property type="match status" value="1"/>
</dbReference>
<sequence>MTSKKLSRKALTIAATILVAIALVYAFWPQPTRVDIGTVSQGPMQVTINEEAHTRVSELYVLSAPVSGRLLRLELKPGAAVVQGKTLVAQLLPNPLDSHEITQGQARVQAAEAAVDAALAALKQAENDQYLADQQARRNEQQARQGALSVADNEQTQVKADNAAAAVASAVAMLAMRRAELLNARAALAGSGSDAPFKAIDILAPISGKILRVMEENEKVVTAGVPIVEIGDVTHGLEVEVELLSRDAVQIRPGQPVQISNWGGDEIIAGVVSRIDPLGYLKTSALGVEERRVKTMITLPSLPASASGLGHGFRVDVAIVVWQKTSAIKVPSSALLRENGDWAVFVVDNGKAQLRTLRIEKNNGTEASVLQGLQVNDPVILYPAADLADGMAVEQR</sequence>
<keyword evidence="5" id="KW-1185">Reference proteome</keyword>
<comment type="subcellular location">
    <subcellularLocation>
        <location evidence="1">Cell envelope</location>
    </subcellularLocation>
</comment>
<accession>A0ABW8NNQ4</accession>
<feature type="domain" description="YknX-like C-terminal permuted SH3-like" evidence="3">
    <location>
        <begin position="327"/>
        <end position="394"/>
    </location>
</feature>